<evidence type="ECO:0000313" key="4">
    <source>
        <dbReference type="Proteomes" id="UP000324800"/>
    </source>
</evidence>
<dbReference type="Proteomes" id="UP000324800">
    <property type="component" value="Unassembled WGS sequence"/>
</dbReference>
<comment type="caution">
    <text evidence="3">The sequence shown here is derived from an EMBL/GenBank/DDBJ whole genome shotgun (WGS) entry which is preliminary data.</text>
</comment>
<gene>
    <name evidence="3" type="ORF">EZS28_007474</name>
</gene>
<dbReference type="EMBL" id="SNRW01001287">
    <property type="protein sequence ID" value="KAA6397000.1"/>
    <property type="molecule type" value="Genomic_DNA"/>
</dbReference>
<accession>A0A5J4WPW4</accession>
<name>A0A5J4WPW4_9EUKA</name>
<evidence type="ECO:0000256" key="1">
    <source>
        <dbReference type="SAM" id="Coils"/>
    </source>
</evidence>
<organism evidence="3 4">
    <name type="scientific">Streblomastix strix</name>
    <dbReference type="NCBI Taxonomy" id="222440"/>
    <lineage>
        <taxon>Eukaryota</taxon>
        <taxon>Metamonada</taxon>
        <taxon>Preaxostyla</taxon>
        <taxon>Oxymonadida</taxon>
        <taxon>Streblomastigidae</taxon>
        <taxon>Streblomastix</taxon>
    </lineage>
</organism>
<feature type="coiled-coil region" evidence="1">
    <location>
        <begin position="176"/>
        <end position="217"/>
    </location>
</feature>
<feature type="region of interest" description="Disordered" evidence="2">
    <location>
        <begin position="119"/>
        <end position="156"/>
    </location>
</feature>
<keyword evidence="1" id="KW-0175">Coiled coil</keyword>
<protein>
    <submittedName>
        <fullName evidence="3">Uncharacterized protein</fullName>
    </submittedName>
</protein>
<evidence type="ECO:0000313" key="3">
    <source>
        <dbReference type="EMBL" id="KAA6397000.1"/>
    </source>
</evidence>
<proteinExistence type="predicted"/>
<sequence length="306" mass="35272">MSSIHLQQYFANPAAYVGWKTKLSGKLQSQMDQNDGSVIYSVEFDSALSQASTDQPIQIVVEGSNRYKDELIVYQGTNKVLEFECEILPKTSNIHKFRLIKTQWERSLYRSDFHTIQEQPQPSVIPWNQQPQPAQVNRPTSKSPPNNPWNQLQTQNPIQFPPFLGQQPQQDVYSQLITTQEQLRQTQEQLKASEQRVKIAEQRVRIAEQQRREIQEQLWAKDAENKLLKEENDRLKSPQNINSSFFQYPVIQNPFLDRAIIPASAPIPLQNQPTILAQIVSDFNLPSLVLLKPLASLIKDKDLMNV</sequence>
<dbReference type="AlphaFoldDB" id="A0A5J4WPW4"/>
<evidence type="ECO:0000256" key="2">
    <source>
        <dbReference type="SAM" id="MobiDB-lite"/>
    </source>
</evidence>
<reference evidence="3 4" key="1">
    <citation type="submission" date="2019-03" db="EMBL/GenBank/DDBJ databases">
        <title>Single cell metagenomics reveals metabolic interactions within the superorganism composed of flagellate Streblomastix strix and complex community of Bacteroidetes bacteria on its surface.</title>
        <authorList>
            <person name="Treitli S.C."/>
            <person name="Kolisko M."/>
            <person name="Husnik F."/>
            <person name="Keeling P."/>
            <person name="Hampl V."/>
        </authorList>
    </citation>
    <scope>NUCLEOTIDE SEQUENCE [LARGE SCALE GENOMIC DNA]</scope>
    <source>
        <strain evidence="3">ST1C</strain>
    </source>
</reference>